<sequence>MPELNESKMILDAQRRAKENNYPLLIDDPSLYVRFRLSAGIVIPHDEILDWDRRTFEASYPDREFKERPSWNCMAKMNAKYRQLTGYWDAMHFTIVEVAYGSKGNDMMFIMATRRGEWINKNGMWAVEYVFDPELQFPPMPEKEEKAREFLTKHMGFEKLGDYVTIYEDR</sequence>
<dbReference type="EMBL" id="KN880582">
    <property type="protein sequence ID" value="KIY65652.1"/>
    <property type="molecule type" value="Genomic_DNA"/>
</dbReference>
<keyword evidence="2" id="KW-1185">Reference proteome</keyword>
<protein>
    <submittedName>
        <fullName evidence="1">Uncharacterized protein</fullName>
    </submittedName>
</protein>
<name>A0A0D7B557_9AGAR</name>
<proteinExistence type="predicted"/>
<accession>A0A0D7B557</accession>
<reference evidence="1 2" key="1">
    <citation type="journal article" date="2015" name="Fungal Genet. Biol.">
        <title>Evolution of novel wood decay mechanisms in Agaricales revealed by the genome sequences of Fistulina hepatica and Cylindrobasidium torrendii.</title>
        <authorList>
            <person name="Floudas D."/>
            <person name="Held B.W."/>
            <person name="Riley R."/>
            <person name="Nagy L.G."/>
            <person name="Koehler G."/>
            <person name="Ransdell A.S."/>
            <person name="Younus H."/>
            <person name="Chow J."/>
            <person name="Chiniquy J."/>
            <person name="Lipzen A."/>
            <person name="Tritt A."/>
            <person name="Sun H."/>
            <person name="Haridas S."/>
            <person name="LaButti K."/>
            <person name="Ohm R.A."/>
            <person name="Kues U."/>
            <person name="Blanchette R.A."/>
            <person name="Grigoriev I.V."/>
            <person name="Minto R.E."/>
            <person name="Hibbett D.S."/>
        </authorList>
    </citation>
    <scope>NUCLEOTIDE SEQUENCE [LARGE SCALE GENOMIC DNA]</scope>
    <source>
        <strain evidence="1 2">FP15055 ss-10</strain>
    </source>
</reference>
<organism evidence="1 2">
    <name type="scientific">Cylindrobasidium torrendii FP15055 ss-10</name>
    <dbReference type="NCBI Taxonomy" id="1314674"/>
    <lineage>
        <taxon>Eukaryota</taxon>
        <taxon>Fungi</taxon>
        <taxon>Dikarya</taxon>
        <taxon>Basidiomycota</taxon>
        <taxon>Agaricomycotina</taxon>
        <taxon>Agaricomycetes</taxon>
        <taxon>Agaricomycetidae</taxon>
        <taxon>Agaricales</taxon>
        <taxon>Marasmiineae</taxon>
        <taxon>Physalacriaceae</taxon>
        <taxon>Cylindrobasidium</taxon>
    </lineage>
</organism>
<gene>
    <name evidence="1" type="ORF">CYLTODRAFT_445232</name>
</gene>
<evidence type="ECO:0000313" key="2">
    <source>
        <dbReference type="Proteomes" id="UP000054007"/>
    </source>
</evidence>
<dbReference type="Proteomes" id="UP000054007">
    <property type="component" value="Unassembled WGS sequence"/>
</dbReference>
<dbReference type="AlphaFoldDB" id="A0A0D7B557"/>
<dbReference type="OrthoDB" id="3027322at2759"/>
<evidence type="ECO:0000313" key="1">
    <source>
        <dbReference type="EMBL" id="KIY65652.1"/>
    </source>
</evidence>